<comment type="caution">
    <text evidence="2">The sequence shown here is derived from an EMBL/GenBank/DDBJ whole genome shotgun (WGS) entry which is preliminary data.</text>
</comment>
<feature type="region of interest" description="Disordered" evidence="1">
    <location>
        <begin position="1"/>
        <end position="29"/>
    </location>
</feature>
<organism evidence="2 3">
    <name type="scientific">Corchorus capsularis</name>
    <name type="common">Jute</name>
    <dbReference type="NCBI Taxonomy" id="210143"/>
    <lineage>
        <taxon>Eukaryota</taxon>
        <taxon>Viridiplantae</taxon>
        <taxon>Streptophyta</taxon>
        <taxon>Embryophyta</taxon>
        <taxon>Tracheophyta</taxon>
        <taxon>Spermatophyta</taxon>
        <taxon>Magnoliopsida</taxon>
        <taxon>eudicotyledons</taxon>
        <taxon>Gunneridae</taxon>
        <taxon>Pentapetalae</taxon>
        <taxon>rosids</taxon>
        <taxon>malvids</taxon>
        <taxon>Malvales</taxon>
        <taxon>Malvaceae</taxon>
        <taxon>Grewioideae</taxon>
        <taxon>Apeibeae</taxon>
        <taxon>Corchorus</taxon>
    </lineage>
</organism>
<protein>
    <submittedName>
        <fullName evidence="2">Uncharacterized protein</fullName>
    </submittedName>
</protein>
<proteinExistence type="predicted"/>
<dbReference type="EMBL" id="AWWV01010997">
    <property type="protein sequence ID" value="OMO75607.1"/>
    <property type="molecule type" value="Genomic_DNA"/>
</dbReference>
<accession>A0A1R3HZ25</accession>
<evidence type="ECO:0000256" key="1">
    <source>
        <dbReference type="SAM" id="MobiDB-lite"/>
    </source>
</evidence>
<dbReference type="Proteomes" id="UP000188268">
    <property type="component" value="Unassembled WGS sequence"/>
</dbReference>
<gene>
    <name evidence="2" type="ORF">CCACVL1_16122</name>
</gene>
<evidence type="ECO:0000313" key="3">
    <source>
        <dbReference type="Proteomes" id="UP000188268"/>
    </source>
</evidence>
<keyword evidence="3" id="KW-1185">Reference proteome</keyword>
<dbReference type="AlphaFoldDB" id="A0A1R3HZ25"/>
<evidence type="ECO:0000313" key="2">
    <source>
        <dbReference type="EMBL" id="OMO75607.1"/>
    </source>
</evidence>
<reference evidence="2 3" key="1">
    <citation type="submission" date="2013-09" db="EMBL/GenBank/DDBJ databases">
        <title>Corchorus capsularis genome sequencing.</title>
        <authorList>
            <person name="Alam M."/>
            <person name="Haque M.S."/>
            <person name="Islam M.S."/>
            <person name="Emdad E.M."/>
            <person name="Islam M.M."/>
            <person name="Ahmed B."/>
            <person name="Halim A."/>
            <person name="Hossen Q.M.M."/>
            <person name="Hossain M.Z."/>
            <person name="Ahmed R."/>
            <person name="Khan M.M."/>
            <person name="Islam R."/>
            <person name="Rashid M.M."/>
            <person name="Khan S.A."/>
            <person name="Rahman M.S."/>
            <person name="Alam M."/>
        </authorList>
    </citation>
    <scope>NUCLEOTIDE SEQUENCE [LARGE SCALE GENOMIC DNA]</scope>
    <source>
        <strain evidence="3">cv. CVL-1</strain>
        <tissue evidence="2">Whole seedling</tissue>
    </source>
</reference>
<name>A0A1R3HZ25_COCAP</name>
<sequence length="29" mass="3347">MAPTQRKRQTESPPLGYKHKPIVQKKGIE</sequence>
<dbReference type="Gramene" id="OMO75607">
    <property type="protein sequence ID" value="OMO75607"/>
    <property type="gene ID" value="CCACVL1_16122"/>
</dbReference>